<comment type="caution">
    <text evidence="1">The sequence shown here is derived from an EMBL/GenBank/DDBJ whole genome shotgun (WGS) entry which is preliminary data.</text>
</comment>
<dbReference type="AlphaFoldDB" id="A0A0V0TI23"/>
<dbReference type="EMBL" id="JYDJ01000258">
    <property type="protein sequence ID" value="KRX38668.1"/>
    <property type="molecule type" value="Genomic_DNA"/>
</dbReference>
<reference evidence="1 2" key="1">
    <citation type="submission" date="2015-01" db="EMBL/GenBank/DDBJ databases">
        <title>Evolution of Trichinella species and genotypes.</title>
        <authorList>
            <person name="Korhonen P.K."/>
            <person name="Edoardo P."/>
            <person name="Giuseppe L.R."/>
            <person name="Gasser R.B."/>
        </authorList>
    </citation>
    <scope>NUCLEOTIDE SEQUENCE [LARGE SCALE GENOMIC DNA]</scope>
    <source>
        <strain evidence="1">ISS417</strain>
    </source>
</reference>
<organism evidence="1 2">
    <name type="scientific">Trichinella murrelli</name>
    <dbReference type="NCBI Taxonomy" id="144512"/>
    <lineage>
        <taxon>Eukaryota</taxon>
        <taxon>Metazoa</taxon>
        <taxon>Ecdysozoa</taxon>
        <taxon>Nematoda</taxon>
        <taxon>Enoplea</taxon>
        <taxon>Dorylaimia</taxon>
        <taxon>Trichinellida</taxon>
        <taxon>Trichinellidae</taxon>
        <taxon>Trichinella</taxon>
    </lineage>
</organism>
<accession>A0A0V0TI23</accession>
<protein>
    <submittedName>
        <fullName evidence="1">Uncharacterized protein</fullName>
    </submittedName>
</protein>
<gene>
    <name evidence="1" type="ORF">T05_1938</name>
</gene>
<evidence type="ECO:0000313" key="1">
    <source>
        <dbReference type="EMBL" id="KRX38668.1"/>
    </source>
</evidence>
<sequence>MRPCALYLEQAQSCAFQECRKLLCMASTDVTPPDSHNAWTAPMNIIHTYTIRTRDVDRTVTQYG</sequence>
<keyword evidence="2" id="KW-1185">Reference proteome</keyword>
<evidence type="ECO:0000313" key="2">
    <source>
        <dbReference type="Proteomes" id="UP000055048"/>
    </source>
</evidence>
<name>A0A0V0TI23_9BILA</name>
<dbReference type="Proteomes" id="UP000055048">
    <property type="component" value="Unassembled WGS sequence"/>
</dbReference>
<proteinExistence type="predicted"/>